<sequence>MEHGLWYEFGPIAKISGAPGEVHIFAAFEVFIESTGLFEHVTPDAKAAT</sequence>
<proteinExistence type="predicted"/>
<dbReference type="Proteomes" id="UP000586095">
    <property type="component" value="Unassembled WGS sequence"/>
</dbReference>
<dbReference type="EMBL" id="JACCBD010000001">
    <property type="protein sequence ID" value="NYD25209.1"/>
    <property type="molecule type" value="Genomic_DNA"/>
</dbReference>
<organism evidence="1 2">
    <name type="scientific">Leucobacter aridicollis</name>
    <dbReference type="NCBI Taxonomy" id="283878"/>
    <lineage>
        <taxon>Bacteria</taxon>
        <taxon>Bacillati</taxon>
        <taxon>Actinomycetota</taxon>
        <taxon>Actinomycetes</taxon>
        <taxon>Micrococcales</taxon>
        <taxon>Microbacteriaceae</taxon>
        <taxon>Leucobacter</taxon>
    </lineage>
</organism>
<comment type="caution">
    <text evidence="1">The sequence shown here is derived from an EMBL/GenBank/DDBJ whole genome shotgun (WGS) entry which is preliminary data.</text>
</comment>
<accession>A0A852R407</accession>
<gene>
    <name evidence="1" type="ORF">BJ960_000012</name>
</gene>
<name>A0A852R407_9MICO</name>
<keyword evidence="2" id="KW-1185">Reference proteome</keyword>
<evidence type="ECO:0000313" key="2">
    <source>
        <dbReference type="Proteomes" id="UP000586095"/>
    </source>
</evidence>
<dbReference type="AlphaFoldDB" id="A0A852R407"/>
<protein>
    <submittedName>
        <fullName evidence="1">Uncharacterized protein</fullName>
    </submittedName>
</protein>
<reference evidence="1 2" key="1">
    <citation type="submission" date="2020-07" db="EMBL/GenBank/DDBJ databases">
        <title>Sequencing the genomes of 1000 actinobacteria strains.</title>
        <authorList>
            <person name="Klenk H.-P."/>
        </authorList>
    </citation>
    <scope>NUCLEOTIDE SEQUENCE [LARGE SCALE GENOMIC DNA]</scope>
    <source>
        <strain evidence="1 2">DSM 17380</strain>
    </source>
</reference>
<evidence type="ECO:0000313" key="1">
    <source>
        <dbReference type="EMBL" id="NYD25209.1"/>
    </source>
</evidence>